<accession>A0A835HHH6</accession>
<evidence type="ECO:0000313" key="1">
    <source>
        <dbReference type="EMBL" id="KAF9598459.1"/>
    </source>
</evidence>
<comment type="caution">
    <text evidence="1">The sequence shown here is derived from an EMBL/GenBank/DDBJ whole genome shotgun (WGS) entry which is preliminary data.</text>
</comment>
<dbReference type="OrthoDB" id="7827681at2759"/>
<reference evidence="1 2" key="1">
    <citation type="submission" date="2020-10" db="EMBL/GenBank/DDBJ databases">
        <title>The Coptis chinensis genome and diversification of protoberbering-type alkaloids.</title>
        <authorList>
            <person name="Wang B."/>
            <person name="Shu S."/>
            <person name="Song C."/>
            <person name="Liu Y."/>
        </authorList>
    </citation>
    <scope>NUCLEOTIDE SEQUENCE [LARGE SCALE GENOMIC DNA]</scope>
    <source>
        <strain evidence="1">HL-2020</strain>
        <tissue evidence="1">Leaf</tissue>
    </source>
</reference>
<dbReference type="AlphaFoldDB" id="A0A835HHH6"/>
<protein>
    <submittedName>
        <fullName evidence="1">Uncharacterized protein</fullName>
    </submittedName>
</protein>
<gene>
    <name evidence="1" type="ORF">IFM89_027892</name>
</gene>
<sequence length="66" mass="7066">MCIIRVFLRGVFGVIEIARRFSTNENTITVGGSYAIDDPTMVKARLTQAMGSLGPSASMNSNPSQS</sequence>
<dbReference type="Proteomes" id="UP000631114">
    <property type="component" value="Unassembled WGS sequence"/>
</dbReference>
<keyword evidence="2" id="KW-1185">Reference proteome</keyword>
<proteinExistence type="predicted"/>
<dbReference type="EMBL" id="JADFTS010000007">
    <property type="protein sequence ID" value="KAF9598459.1"/>
    <property type="molecule type" value="Genomic_DNA"/>
</dbReference>
<name>A0A835HHH6_9MAGN</name>
<evidence type="ECO:0000313" key="2">
    <source>
        <dbReference type="Proteomes" id="UP000631114"/>
    </source>
</evidence>
<dbReference type="Gene3D" id="2.40.160.10">
    <property type="entry name" value="Porin"/>
    <property type="match status" value="1"/>
</dbReference>
<organism evidence="1 2">
    <name type="scientific">Coptis chinensis</name>
    <dbReference type="NCBI Taxonomy" id="261450"/>
    <lineage>
        <taxon>Eukaryota</taxon>
        <taxon>Viridiplantae</taxon>
        <taxon>Streptophyta</taxon>
        <taxon>Embryophyta</taxon>
        <taxon>Tracheophyta</taxon>
        <taxon>Spermatophyta</taxon>
        <taxon>Magnoliopsida</taxon>
        <taxon>Ranunculales</taxon>
        <taxon>Ranunculaceae</taxon>
        <taxon>Coptidoideae</taxon>
        <taxon>Coptis</taxon>
    </lineage>
</organism>
<dbReference type="InterPro" id="IPR023614">
    <property type="entry name" value="Porin_dom_sf"/>
</dbReference>